<name>A0ABW4KF02_9BACI</name>
<gene>
    <name evidence="3" type="ORF">ACFSCZ_06415</name>
</gene>
<dbReference type="InterPro" id="IPR025623">
    <property type="entry name" value="YusW"/>
</dbReference>
<feature type="signal peptide" evidence="2">
    <location>
        <begin position="1"/>
        <end position="21"/>
    </location>
</feature>
<feature type="region of interest" description="Disordered" evidence="1">
    <location>
        <begin position="26"/>
        <end position="71"/>
    </location>
</feature>
<comment type="caution">
    <text evidence="3">The sequence shown here is derived from an EMBL/GenBank/DDBJ whole genome shotgun (WGS) entry which is preliminary data.</text>
</comment>
<keyword evidence="4" id="KW-1185">Reference proteome</keyword>
<evidence type="ECO:0000313" key="3">
    <source>
        <dbReference type="EMBL" id="MFD1706387.1"/>
    </source>
</evidence>
<dbReference type="Pfam" id="PF14039">
    <property type="entry name" value="YusW"/>
    <property type="match status" value="1"/>
</dbReference>
<dbReference type="PROSITE" id="PS51257">
    <property type="entry name" value="PROKAR_LIPOPROTEIN"/>
    <property type="match status" value="1"/>
</dbReference>
<proteinExistence type="predicted"/>
<evidence type="ECO:0000313" key="4">
    <source>
        <dbReference type="Proteomes" id="UP001597301"/>
    </source>
</evidence>
<organism evidence="3 4">
    <name type="scientific">Siminovitchia sediminis</name>
    <dbReference type="NCBI Taxonomy" id="1274353"/>
    <lineage>
        <taxon>Bacteria</taxon>
        <taxon>Bacillati</taxon>
        <taxon>Bacillota</taxon>
        <taxon>Bacilli</taxon>
        <taxon>Bacillales</taxon>
        <taxon>Bacillaceae</taxon>
        <taxon>Siminovitchia</taxon>
    </lineage>
</organism>
<sequence length="182" mass="21124">MKKWIYSISIPLFAFGLAACSDDPSIDNHPKEQMVAPDEKHNDNNELIQTSDSADKSDGGNVNNNNPDDQEFVEQFPYKDFDLDIEYSPDMEYDFVYELKDEEKAEYRAILKDSVHDKKLEGVEAFQTLYTLLQDVQLDENTSKEDAIRQILESFQLDDDYTSFELEYTLKDGTEAEFEDKK</sequence>
<keyword evidence="2" id="KW-0732">Signal</keyword>
<dbReference type="RefSeq" id="WP_380772980.1">
    <property type="nucleotide sequence ID" value="NZ_JBHUEO010000012.1"/>
</dbReference>
<accession>A0ABW4KF02</accession>
<protein>
    <submittedName>
        <fullName evidence="3">YusW family protein</fullName>
    </submittedName>
</protein>
<evidence type="ECO:0000256" key="1">
    <source>
        <dbReference type="SAM" id="MobiDB-lite"/>
    </source>
</evidence>
<evidence type="ECO:0000256" key="2">
    <source>
        <dbReference type="SAM" id="SignalP"/>
    </source>
</evidence>
<dbReference type="EMBL" id="JBHUEO010000012">
    <property type="protein sequence ID" value="MFD1706387.1"/>
    <property type="molecule type" value="Genomic_DNA"/>
</dbReference>
<dbReference type="Proteomes" id="UP001597301">
    <property type="component" value="Unassembled WGS sequence"/>
</dbReference>
<feature type="compositionally biased region" description="Basic and acidic residues" evidence="1">
    <location>
        <begin position="26"/>
        <end position="44"/>
    </location>
</feature>
<reference evidence="4" key="1">
    <citation type="journal article" date="2019" name="Int. J. Syst. Evol. Microbiol.">
        <title>The Global Catalogue of Microorganisms (GCM) 10K type strain sequencing project: providing services to taxonomists for standard genome sequencing and annotation.</title>
        <authorList>
            <consortium name="The Broad Institute Genomics Platform"/>
            <consortium name="The Broad Institute Genome Sequencing Center for Infectious Disease"/>
            <person name="Wu L."/>
            <person name="Ma J."/>
        </authorList>
    </citation>
    <scope>NUCLEOTIDE SEQUENCE [LARGE SCALE GENOMIC DNA]</scope>
    <source>
        <strain evidence="4">CGMCC 1.12295</strain>
    </source>
</reference>
<feature type="chain" id="PRO_5047148077" evidence="2">
    <location>
        <begin position="22"/>
        <end position="182"/>
    </location>
</feature>